<organism evidence="1 2">
    <name type="scientific">Phytophthora megakarya</name>
    <dbReference type="NCBI Taxonomy" id="4795"/>
    <lineage>
        <taxon>Eukaryota</taxon>
        <taxon>Sar</taxon>
        <taxon>Stramenopiles</taxon>
        <taxon>Oomycota</taxon>
        <taxon>Peronosporomycetes</taxon>
        <taxon>Peronosporales</taxon>
        <taxon>Peronosporaceae</taxon>
        <taxon>Phytophthora</taxon>
    </lineage>
</organism>
<protein>
    <submittedName>
        <fullName evidence="1">Polyprotein</fullName>
    </submittedName>
</protein>
<gene>
    <name evidence="1" type="ORF">PHMEG_00010907</name>
</gene>
<reference evidence="2" key="1">
    <citation type="submission" date="2017-03" db="EMBL/GenBank/DDBJ databases">
        <title>Phytopthora megakarya and P. palmivora, two closely related causual agents of cacao black pod achieved similar genome size and gene model numbers by different mechanisms.</title>
        <authorList>
            <person name="Ali S."/>
            <person name="Shao J."/>
            <person name="Larry D.J."/>
            <person name="Kronmiller B."/>
            <person name="Shen D."/>
            <person name="Strem M.D."/>
            <person name="Melnick R.L."/>
            <person name="Guiltinan M.J."/>
            <person name="Tyler B.M."/>
            <person name="Meinhardt L.W."/>
            <person name="Bailey B.A."/>
        </authorList>
    </citation>
    <scope>NUCLEOTIDE SEQUENCE [LARGE SCALE GENOMIC DNA]</scope>
    <source>
        <strain evidence="2">zdho120</strain>
    </source>
</reference>
<sequence>MLWGEAALHVVYTLNVTATRVLGGLTPNQKLSGVQPDVSGSQSKKKKLSSRMGTSIFVGHSPSTYGYKVMDLANGAISIHRGSNLDFADGCTVGHEYVELLLGNTYLHGANALPSRAPLVPMLMQIAHVVK</sequence>
<evidence type="ECO:0000313" key="2">
    <source>
        <dbReference type="Proteomes" id="UP000198211"/>
    </source>
</evidence>
<proteinExistence type="predicted"/>
<dbReference type="Proteomes" id="UP000198211">
    <property type="component" value="Unassembled WGS sequence"/>
</dbReference>
<name>A0A225WCU4_9STRA</name>
<dbReference type="EMBL" id="NBNE01001121">
    <property type="protein sequence ID" value="OWZ15445.1"/>
    <property type="molecule type" value="Genomic_DNA"/>
</dbReference>
<evidence type="ECO:0000313" key="1">
    <source>
        <dbReference type="EMBL" id="OWZ15445.1"/>
    </source>
</evidence>
<dbReference type="OrthoDB" id="89942at2759"/>
<keyword evidence="2" id="KW-1185">Reference proteome</keyword>
<comment type="caution">
    <text evidence="1">The sequence shown here is derived from an EMBL/GenBank/DDBJ whole genome shotgun (WGS) entry which is preliminary data.</text>
</comment>
<accession>A0A225WCU4</accession>
<dbReference type="AlphaFoldDB" id="A0A225WCU4"/>